<dbReference type="AlphaFoldDB" id="A0A6A5VCZ4"/>
<dbReference type="SUPFAM" id="SSF53335">
    <property type="entry name" value="S-adenosyl-L-methionine-dependent methyltransferases"/>
    <property type="match status" value="1"/>
</dbReference>
<gene>
    <name evidence="2" type="ORF">BU23DRAFT_600602</name>
</gene>
<dbReference type="EMBL" id="ML976696">
    <property type="protein sequence ID" value="KAF1971087.1"/>
    <property type="molecule type" value="Genomic_DNA"/>
</dbReference>
<evidence type="ECO:0000313" key="3">
    <source>
        <dbReference type="Proteomes" id="UP000800036"/>
    </source>
</evidence>
<dbReference type="PANTHER" id="PTHR43591">
    <property type="entry name" value="METHYLTRANSFERASE"/>
    <property type="match status" value="1"/>
</dbReference>
<keyword evidence="2" id="KW-0489">Methyltransferase</keyword>
<dbReference type="Pfam" id="PF08241">
    <property type="entry name" value="Methyltransf_11"/>
    <property type="match status" value="1"/>
</dbReference>
<keyword evidence="2" id="KW-0808">Transferase</keyword>
<dbReference type="Gene3D" id="3.40.50.150">
    <property type="entry name" value="Vaccinia Virus protein VP39"/>
    <property type="match status" value="1"/>
</dbReference>
<organism evidence="2 3">
    <name type="scientific">Bimuria novae-zelandiae CBS 107.79</name>
    <dbReference type="NCBI Taxonomy" id="1447943"/>
    <lineage>
        <taxon>Eukaryota</taxon>
        <taxon>Fungi</taxon>
        <taxon>Dikarya</taxon>
        <taxon>Ascomycota</taxon>
        <taxon>Pezizomycotina</taxon>
        <taxon>Dothideomycetes</taxon>
        <taxon>Pleosporomycetidae</taxon>
        <taxon>Pleosporales</taxon>
        <taxon>Massarineae</taxon>
        <taxon>Didymosphaeriaceae</taxon>
        <taxon>Bimuria</taxon>
    </lineage>
</organism>
<evidence type="ECO:0000313" key="2">
    <source>
        <dbReference type="EMBL" id="KAF1971087.1"/>
    </source>
</evidence>
<sequence>MLHAAMTNKKVLDLACGEGWFARWCIRNGAFAIDACDISANMLRTAENRTSPPKLSADTENPPALRGLISYSRIDLKRVKLQPATYDLVFSGLALHYVKDIQNVITQVHESLVPGGLFVFSIQHPCVTALKDPGFMLSWNSKARVNQWTVDSYYNESERITEVDEDYVDGGAPAWMVAGEKRQHRTLST</sequence>
<dbReference type="InterPro" id="IPR029063">
    <property type="entry name" value="SAM-dependent_MTases_sf"/>
</dbReference>
<dbReference type="OrthoDB" id="66144at2759"/>
<proteinExistence type="predicted"/>
<name>A0A6A5VCZ4_9PLEO</name>
<evidence type="ECO:0000259" key="1">
    <source>
        <dbReference type="Pfam" id="PF08241"/>
    </source>
</evidence>
<reference evidence="2" key="1">
    <citation type="journal article" date="2020" name="Stud. Mycol.">
        <title>101 Dothideomycetes genomes: a test case for predicting lifestyles and emergence of pathogens.</title>
        <authorList>
            <person name="Haridas S."/>
            <person name="Albert R."/>
            <person name="Binder M."/>
            <person name="Bloem J."/>
            <person name="Labutti K."/>
            <person name="Salamov A."/>
            <person name="Andreopoulos B."/>
            <person name="Baker S."/>
            <person name="Barry K."/>
            <person name="Bills G."/>
            <person name="Bluhm B."/>
            <person name="Cannon C."/>
            <person name="Castanera R."/>
            <person name="Culley D."/>
            <person name="Daum C."/>
            <person name="Ezra D."/>
            <person name="Gonzalez J."/>
            <person name="Henrissat B."/>
            <person name="Kuo A."/>
            <person name="Liang C."/>
            <person name="Lipzen A."/>
            <person name="Lutzoni F."/>
            <person name="Magnuson J."/>
            <person name="Mondo S."/>
            <person name="Nolan M."/>
            <person name="Ohm R."/>
            <person name="Pangilinan J."/>
            <person name="Park H.-J."/>
            <person name="Ramirez L."/>
            <person name="Alfaro M."/>
            <person name="Sun H."/>
            <person name="Tritt A."/>
            <person name="Yoshinaga Y."/>
            <person name="Zwiers L.-H."/>
            <person name="Turgeon B."/>
            <person name="Goodwin S."/>
            <person name="Spatafora J."/>
            <person name="Crous P."/>
            <person name="Grigoriev I."/>
        </authorList>
    </citation>
    <scope>NUCLEOTIDE SEQUENCE</scope>
    <source>
        <strain evidence="2">CBS 107.79</strain>
    </source>
</reference>
<accession>A0A6A5VCZ4</accession>
<dbReference type="GO" id="GO:0032259">
    <property type="term" value="P:methylation"/>
    <property type="evidence" value="ECO:0007669"/>
    <property type="project" value="UniProtKB-KW"/>
</dbReference>
<keyword evidence="3" id="KW-1185">Reference proteome</keyword>
<dbReference type="InterPro" id="IPR013216">
    <property type="entry name" value="Methyltransf_11"/>
</dbReference>
<feature type="domain" description="Methyltransferase type 11" evidence="1">
    <location>
        <begin position="12"/>
        <end position="120"/>
    </location>
</feature>
<protein>
    <submittedName>
        <fullName evidence="2">S-adenosyl-L-methionine-dependent methyltransferase</fullName>
    </submittedName>
</protein>
<dbReference type="CDD" id="cd02440">
    <property type="entry name" value="AdoMet_MTases"/>
    <property type="match status" value="1"/>
</dbReference>
<dbReference type="GO" id="GO:0008757">
    <property type="term" value="F:S-adenosylmethionine-dependent methyltransferase activity"/>
    <property type="evidence" value="ECO:0007669"/>
    <property type="project" value="InterPro"/>
</dbReference>
<dbReference type="Proteomes" id="UP000800036">
    <property type="component" value="Unassembled WGS sequence"/>
</dbReference>